<keyword evidence="2" id="KW-0285">Flavoprotein</keyword>
<dbReference type="EMBL" id="FN555004">
    <property type="protein sequence ID" value="CBG39545.1"/>
    <property type="molecule type" value="Genomic_DNA"/>
</dbReference>
<dbReference type="InterPro" id="IPR016164">
    <property type="entry name" value="FAD-linked_Oxase-like_C"/>
</dbReference>
<dbReference type="Gene3D" id="3.30.70.2740">
    <property type="match status" value="1"/>
</dbReference>
<dbReference type="AlphaFoldDB" id="D3UGC4"/>
<dbReference type="PANTHER" id="PTHR42934:SF2">
    <property type="entry name" value="GLYCOLATE OXIDASE SUBUNIT GLCD"/>
    <property type="match status" value="1"/>
</dbReference>
<evidence type="ECO:0000256" key="4">
    <source>
        <dbReference type="ARBA" id="ARBA00023002"/>
    </source>
</evidence>
<dbReference type="SUPFAM" id="SSF55103">
    <property type="entry name" value="FAD-linked oxidases, C-terminal domain"/>
    <property type="match status" value="1"/>
</dbReference>
<dbReference type="PROSITE" id="PS51387">
    <property type="entry name" value="FAD_PCMH"/>
    <property type="match status" value="1"/>
</dbReference>
<evidence type="ECO:0000256" key="2">
    <source>
        <dbReference type="ARBA" id="ARBA00022630"/>
    </source>
</evidence>
<evidence type="ECO:0000256" key="3">
    <source>
        <dbReference type="ARBA" id="ARBA00022827"/>
    </source>
</evidence>
<dbReference type="FunFam" id="1.10.45.10:FF:000001">
    <property type="entry name" value="D-lactate dehydrogenase mitochondrial"/>
    <property type="match status" value="1"/>
</dbReference>
<organism evidence="6 7">
    <name type="scientific">Helicobacter mustelae (strain ATCC 43772 / CCUG 25715 / CIP 103759 / LMG 18044 / NCTC 12198 / R85-136P)</name>
    <name type="common">Campylobacter mustelae</name>
    <dbReference type="NCBI Taxonomy" id="679897"/>
    <lineage>
        <taxon>Bacteria</taxon>
        <taxon>Pseudomonadati</taxon>
        <taxon>Campylobacterota</taxon>
        <taxon>Epsilonproteobacteria</taxon>
        <taxon>Campylobacterales</taxon>
        <taxon>Helicobacteraceae</taxon>
        <taxon>Helicobacter</taxon>
    </lineage>
</organism>
<keyword evidence="4" id="KW-0560">Oxidoreductase</keyword>
<dbReference type="InterPro" id="IPR036318">
    <property type="entry name" value="FAD-bd_PCMH-like_sf"/>
</dbReference>
<keyword evidence="7" id="KW-1185">Reference proteome</keyword>
<dbReference type="Gene3D" id="3.30.465.10">
    <property type="match status" value="1"/>
</dbReference>
<reference evidence="6 7" key="1">
    <citation type="journal article" date="2010" name="BMC Genomics">
        <title>Comparative genomics and proteomics of Helicobacter mustelae, an ulcerogenic and carcinogenic gastric pathogen.</title>
        <authorList>
            <person name="O'Toole P.W."/>
            <person name="Snelling W.J."/>
            <person name="Canchaya C."/>
            <person name="Forde B.M."/>
            <person name="Hardie K.R."/>
            <person name="Josenhans C."/>
            <person name="Graham R.L.J."/>
            <person name="McMullan G."/>
            <person name="Parkhill J."/>
            <person name="Belda E."/>
            <person name="Bentley S.D."/>
        </authorList>
    </citation>
    <scope>NUCLEOTIDE SEQUENCE [LARGE SCALE GENOMIC DNA]</scope>
    <source>
        <strain evidence="7">ATCC 43772 / LMG 18044 / NCTC 12198 / 12198</strain>
    </source>
</reference>
<dbReference type="eggNOG" id="COG0277">
    <property type="taxonomic scope" value="Bacteria"/>
</dbReference>
<dbReference type="InterPro" id="IPR016166">
    <property type="entry name" value="FAD-bd_PCMH"/>
</dbReference>
<dbReference type="HOGENOM" id="CLU_017779_9_2_7"/>
<dbReference type="RefSeq" id="WP_013022638.1">
    <property type="nucleotide sequence ID" value="NC_013949.1"/>
</dbReference>
<name>D3UGC4_HELM1</name>
<comment type="cofactor">
    <cofactor evidence="1">
        <name>FAD</name>
        <dbReference type="ChEBI" id="CHEBI:57692"/>
    </cofactor>
</comment>
<sequence length="458" mass="50684">MLPPKHRDFFKKLLAQDFEDDSAYLRAYAYDATRQKFLPDCVIYPRNEEEIAKILLYCSAHKIPVVPRGAGSGMSGGALCVSGGVVLAMEKYFHQILEIDTKNMLARVQPGVINKDFQKAVQELGLFYPPDPASQDFSTLGGNVSENAGGMRAVKYGITKDYVLALRAVLPNGEIIRAGKKTIKDVAGFNLVGLLCGSEGSLAVITEITLKLLARPKYEQVAMGVFARMQDAMNAVYDTLNSGIIPVALEFLDMLTIQALNQKFNKNFPHDAAAILIVQVDSDLKVHLEHQIHSLRTVFLRHHCMEFESEDEKEKSQEIWFLRRNASQSLSIYGKKLNEDITVPRGNLIGLLAGIEKISAKYGFKIACFGHAGDGNVHVNIMIDNPTEENLALGYQAVEELFELVIALEGTLSGEHGIGISKAPFMHLAFSEQEMELMRAIKKAFDPHNILNPSKMGL</sequence>
<evidence type="ECO:0000313" key="6">
    <source>
        <dbReference type="EMBL" id="CBG39545.1"/>
    </source>
</evidence>
<protein>
    <submittedName>
        <fullName evidence="6">Putative glycolate oxidase subunit D</fullName>
    </submittedName>
</protein>
<dbReference type="InterPro" id="IPR006094">
    <property type="entry name" value="Oxid_FAD_bind_N"/>
</dbReference>
<feature type="domain" description="FAD-binding PCMH-type" evidence="5">
    <location>
        <begin position="35"/>
        <end position="215"/>
    </location>
</feature>
<accession>D3UGC4</accession>
<evidence type="ECO:0000256" key="1">
    <source>
        <dbReference type="ARBA" id="ARBA00001974"/>
    </source>
</evidence>
<dbReference type="InterPro" id="IPR004113">
    <property type="entry name" value="FAD-bd_oxidored_4_C"/>
</dbReference>
<dbReference type="GO" id="GO:0016491">
    <property type="term" value="F:oxidoreductase activity"/>
    <property type="evidence" value="ECO:0007669"/>
    <property type="project" value="UniProtKB-KW"/>
</dbReference>
<dbReference type="KEGG" id="hms:HMU02830"/>
<dbReference type="SUPFAM" id="SSF56176">
    <property type="entry name" value="FAD-binding/transporter-associated domain-like"/>
    <property type="match status" value="1"/>
</dbReference>
<dbReference type="Pfam" id="PF01565">
    <property type="entry name" value="FAD_binding_4"/>
    <property type="match status" value="1"/>
</dbReference>
<evidence type="ECO:0000313" key="7">
    <source>
        <dbReference type="Proteomes" id="UP000001522"/>
    </source>
</evidence>
<dbReference type="InterPro" id="IPR016171">
    <property type="entry name" value="Vanillyl_alc_oxidase_C-sub2"/>
</dbReference>
<dbReference type="PANTHER" id="PTHR42934">
    <property type="entry name" value="GLYCOLATE OXIDASE SUBUNIT GLCD"/>
    <property type="match status" value="1"/>
</dbReference>
<gene>
    <name evidence="6" type="primary">glcD</name>
    <name evidence="6" type="ordered locus">HMU02830</name>
</gene>
<keyword evidence="3" id="KW-0274">FAD</keyword>
<evidence type="ECO:0000259" key="5">
    <source>
        <dbReference type="PROSITE" id="PS51387"/>
    </source>
</evidence>
<proteinExistence type="predicted"/>
<dbReference type="InterPro" id="IPR051914">
    <property type="entry name" value="FAD-linked_OxidoTrans_Type4"/>
</dbReference>
<dbReference type="GO" id="GO:0071949">
    <property type="term" value="F:FAD binding"/>
    <property type="evidence" value="ECO:0007669"/>
    <property type="project" value="InterPro"/>
</dbReference>
<dbReference type="STRING" id="679897.HMU02830"/>
<dbReference type="InterPro" id="IPR016169">
    <property type="entry name" value="FAD-bd_PCMH_sub2"/>
</dbReference>
<dbReference type="Gene3D" id="1.10.45.10">
    <property type="entry name" value="Vanillyl-alcohol Oxidase, Chain A, domain 4"/>
    <property type="match status" value="1"/>
</dbReference>
<dbReference type="Pfam" id="PF02913">
    <property type="entry name" value="FAD-oxidase_C"/>
    <property type="match status" value="1"/>
</dbReference>
<dbReference type="Proteomes" id="UP000001522">
    <property type="component" value="Chromosome"/>
</dbReference>